<dbReference type="RefSeq" id="WP_232537608.1">
    <property type="nucleotide sequence ID" value="NZ_CP022098.1"/>
</dbReference>
<dbReference type="KEGG" id="cfus:CYFUS_003307"/>
<keyword evidence="1" id="KW-1133">Transmembrane helix</keyword>
<sequence>MEVNESSYQGVEGTSGRSAFAGAALGLAVLCGFSPTSAHALNMLKTSGRNIMDSTTGATVRLRGVNLGGWLVHNGSAAQVQQGATNQGRYVVPILKHGRCAFEFYAADASTPASIALGRHSDAEELSWYAELERVRGRWKVLRLVFDDLERP</sequence>
<gene>
    <name evidence="2" type="ORF">CYFUS_003307</name>
</gene>
<proteinExistence type="predicted"/>
<evidence type="ECO:0000313" key="2">
    <source>
        <dbReference type="EMBL" id="ATB37882.1"/>
    </source>
</evidence>
<dbReference type="Proteomes" id="UP000217257">
    <property type="component" value="Chromosome"/>
</dbReference>
<feature type="transmembrane region" description="Helical" evidence="1">
    <location>
        <begin position="20"/>
        <end position="41"/>
    </location>
</feature>
<evidence type="ECO:0000313" key="3">
    <source>
        <dbReference type="Proteomes" id="UP000217257"/>
    </source>
</evidence>
<keyword evidence="1" id="KW-0812">Transmembrane</keyword>
<protein>
    <submittedName>
        <fullName evidence="2">Uncharacterized protein</fullName>
    </submittedName>
</protein>
<accession>A0A250J2Z6</accession>
<keyword evidence="1" id="KW-0472">Membrane</keyword>
<name>A0A250J2Z6_9BACT</name>
<evidence type="ECO:0000256" key="1">
    <source>
        <dbReference type="SAM" id="Phobius"/>
    </source>
</evidence>
<reference evidence="2 3" key="1">
    <citation type="submission" date="2017-06" db="EMBL/GenBank/DDBJ databases">
        <title>Sequencing and comparative analysis of myxobacterial genomes.</title>
        <authorList>
            <person name="Rupp O."/>
            <person name="Goesmann A."/>
            <person name="Sogaard-Andersen L."/>
        </authorList>
    </citation>
    <scope>NUCLEOTIDE SEQUENCE [LARGE SCALE GENOMIC DNA]</scope>
    <source>
        <strain evidence="2 3">DSM 52655</strain>
    </source>
</reference>
<organism evidence="2 3">
    <name type="scientific">Cystobacter fuscus</name>
    <dbReference type="NCBI Taxonomy" id="43"/>
    <lineage>
        <taxon>Bacteria</taxon>
        <taxon>Pseudomonadati</taxon>
        <taxon>Myxococcota</taxon>
        <taxon>Myxococcia</taxon>
        <taxon>Myxococcales</taxon>
        <taxon>Cystobacterineae</taxon>
        <taxon>Archangiaceae</taxon>
        <taxon>Cystobacter</taxon>
    </lineage>
</organism>
<dbReference type="EMBL" id="CP022098">
    <property type="protein sequence ID" value="ATB37882.1"/>
    <property type="molecule type" value="Genomic_DNA"/>
</dbReference>
<dbReference type="AlphaFoldDB" id="A0A250J2Z6"/>